<protein>
    <recommendedName>
        <fullName evidence="4">MARVEL domain-containing protein</fullName>
    </recommendedName>
</protein>
<name>A0AAV8W9D5_9CUCU</name>
<dbReference type="AlphaFoldDB" id="A0AAV8W9D5"/>
<dbReference type="GO" id="GO:0005886">
    <property type="term" value="C:plasma membrane"/>
    <property type="evidence" value="ECO:0007669"/>
    <property type="project" value="TreeGrafter"/>
</dbReference>
<accession>A0AAV8W9D5</accession>
<keyword evidence="1" id="KW-0472">Membrane</keyword>
<dbReference type="InterPro" id="IPR038976">
    <property type="entry name" value="Ssk"/>
</dbReference>
<dbReference type="PANTHER" id="PTHR36692">
    <property type="entry name" value="PROTEIN SNAKESKIN"/>
    <property type="match status" value="1"/>
</dbReference>
<reference evidence="2 3" key="1">
    <citation type="journal article" date="2023" name="Insect Mol. Biol.">
        <title>Genome sequencing provides insights into the evolution of gene families encoding plant cell wall-degrading enzymes in longhorned beetles.</title>
        <authorList>
            <person name="Shin N.R."/>
            <person name="Okamura Y."/>
            <person name="Kirsch R."/>
            <person name="Pauchet Y."/>
        </authorList>
    </citation>
    <scope>NUCLEOTIDE SEQUENCE [LARGE SCALE GENOMIC DNA]</scope>
    <source>
        <strain evidence="2">EAD_L_NR</strain>
    </source>
</reference>
<evidence type="ECO:0008006" key="4">
    <source>
        <dbReference type="Google" id="ProtNLM"/>
    </source>
</evidence>
<dbReference type="GO" id="GO:0019991">
    <property type="term" value="P:septate junction assembly"/>
    <property type="evidence" value="ECO:0007669"/>
    <property type="project" value="InterPro"/>
</dbReference>
<keyword evidence="1" id="KW-0812">Transmembrane</keyword>
<evidence type="ECO:0000313" key="3">
    <source>
        <dbReference type="Proteomes" id="UP001159042"/>
    </source>
</evidence>
<proteinExistence type="predicted"/>
<feature type="transmembrane region" description="Helical" evidence="1">
    <location>
        <begin position="96"/>
        <end position="117"/>
    </location>
</feature>
<dbReference type="Proteomes" id="UP001159042">
    <property type="component" value="Unassembled WGS sequence"/>
</dbReference>
<dbReference type="PANTHER" id="PTHR36692:SF2">
    <property type="entry name" value="GEO12064P1"/>
    <property type="match status" value="1"/>
</dbReference>
<feature type="transmembrane region" description="Helical" evidence="1">
    <location>
        <begin position="28"/>
        <end position="49"/>
    </location>
</feature>
<sequence>MSAEVENGKEEGGVKQQGKKKQFNIKEYWPVGIKVLELLVSTLCLGLIYEPASTLGLGKSHMHHIGIMYTAFTGYMVINCVLLISKAIGDRIPYRTVSLFALIGSALCLVTGILLIVDTANKIREYAYHSNTYRLDMMKACIGIAFVDVMLFAADAVLTFKSQNDF</sequence>
<keyword evidence="1" id="KW-1133">Transmembrane helix</keyword>
<evidence type="ECO:0000256" key="1">
    <source>
        <dbReference type="SAM" id="Phobius"/>
    </source>
</evidence>
<gene>
    <name evidence="2" type="ORF">NQ315_001483</name>
</gene>
<dbReference type="EMBL" id="JANEYG010000005">
    <property type="protein sequence ID" value="KAJ8922938.1"/>
    <property type="molecule type" value="Genomic_DNA"/>
</dbReference>
<feature type="transmembrane region" description="Helical" evidence="1">
    <location>
        <begin position="137"/>
        <end position="160"/>
    </location>
</feature>
<evidence type="ECO:0000313" key="2">
    <source>
        <dbReference type="EMBL" id="KAJ8922938.1"/>
    </source>
</evidence>
<keyword evidence="3" id="KW-1185">Reference proteome</keyword>
<comment type="caution">
    <text evidence="2">The sequence shown here is derived from an EMBL/GenBank/DDBJ whole genome shotgun (WGS) entry which is preliminary data.</text>
</comment>
<feature type="transmembrane region" description="Helical" evidence="1">
    <location>
        <begin position="61"/>
        <end position="84"/>
    </location>
</feature>
<organism evidence="2 3">
    <name type="scientific">Exocentrus adspersus</name>
    <dbReference type="NCBI Taxonomy" id="1586481"/>
    <lineage>
        <taxon>Eukaryota</taxon>
        <taxon>Metazoa</taxon>
        <taxon>Ecdysozoa</taxon>
        <taxon>Arthropoda</taxon>
        <taxon>Hexapoda</taxon>
        <taxon>Insecta</taxon>
        <taxon>Pterygota</taxon>
        <taxon>Neoptera</taxon>
        <taxon>Endopterygota</taxon>
        <taxon>Coleoptera</taxon>
        <taxon>Polyphaga</taxon>
        <taxon>Cucujiformia</taxon>
        <taxon>Chrysomeloidea</taxon>
        <taxon>Cerambycidae</taxon>
        <taxon>Lamiinae</taxon>
        <taxon>Acanthocinini</taxon>
        <taxon>Exocentrus</taxon>
    </lineage>
</organism>